<dbReference type="AlphaFoldDB" id="A0A4Y2WQB8"/>
<feature type="non-terminal residue" evidence="1">
    <location>
        <position position="49"/>
    </location>
</feature>
<sequence>MVLQRVSTSATPSSSQVELAAVYSSPCFQDSGGCFHSMQFDWYFAEQMS</sequence>
<keyword evidence="2" id="KW-1185">Reference proteome</keyword>
<protein>
    <submittedName>
        <fullName evidence="1">Uncharacterized protein</fullName>
    </submittedName>
</protein>
<gene>
    <name evidence="1" type="ORF">AVEN_139562_1</name>
</gene>
<evidence type="ECO:0000313" key="1">
    <source>
        <dbReference type="EMBL" id="GBO38908.1"/>
    </source>
</evidence>
<dbReference type="EMBL" id="BGPR01063753">
    <property type="protein sequence ID" value="GBO38908.1"/>
    <property type="molecule type" value="Genomic_DNA"/>
</dbReference>
<organism evidence="1 2">
    <name type="scientific">Araneus ventricosus</name>
    <name type="common">Orbweaver spider</name>
    <name type="synonym">Epeira ventricosa</name>
    <dbReference type="NCBI Taxonomy" id="182803"/>
    <lineage>
        <taxon>Eukaryota</taxon>
        <taxon>Metazoa</taxon>
        <taxon>Ecdysozoa</taxon>
        <taxon>Arthropoda</taxon>
        <taxon>Chelicerata</taxon>
        <taxon>Arachnida</taxon>
        <taxon>Araneae</taxon>
        <taxon>Araneomorphae</taxon>
        <taxon>Entelegynae</taxon>
        <taxon>Araneoidea</taxon>
        <taxon>Araneidae</taxon>
        <taxon>Araneus</taxon>
    </lineage>
</organism>
<proteinExistence type="predicted"/>
<dbReference type="Proteomes" id="UP000499080">
    <property type="component" value="Unassembled WGS sequence"/>
</dbReference>
<evidence type="ECO:0000313" key="2">
    <source>
        <dbReference type="Proteomes" id="UP000499080"/>
    </source>
</evidence>
<reference evidence="1 2" key="1">
    <citation type="journal article" date="2019" name="Sci. Rep.">
        <title>Orb-weaving spider Araneus ventricosus genome elucidates the spidroin gene catalogue.</title>
        <authorList>
            <person name="Kono N."/>
            <person name="Nakamura H."/>
            <person name="Ohtoshi R."/>
            <person name="Moran D.A.P."/>
            <person name="Shinohara A."/>
            <person name="Yoshida Y."/>
            <person name="Fujiwara M."/>
            <person name="Mori M."/>
            <person name="Tomita M."/>
            <person name="Arakawa K."/>
        </authorList>
    </citation>
    <scope>NUCLEOTIDE SEQUENCE [LARGE SCALE GENOMIC DNA]</scope>
</reference>
<name>A0A4Y2WQB8_ARAVE</name>
<comment type="caution">
    <text evidence="1">The sequence shown here is derived from an EMBL/GenBank/DDBJ whole genome shotgun (WGS) entry which is preliminary data.</text>
</comment>
<accession>A0A4Y2WQB8</accession>